<evidence type="ECO:0000313" key="3">
    <source>
        <dbReference type="Proteomes" id="UP000178526"/>
    </source>
</evidence>
<gene>
    <name evidence="2" type="ORF">A2042_06575</name>
</gene>
<proteinExistence type="predicted"/>
<comment type="caution">
    <text evidence="2">The sequence shown here is derived from an EMBL/GenBank/DDBJ whole genome shotgun (WGS) entry which is preliminary data.</text>
</comment>
<sequence length="367" mass="40781">MAKMDRRKFIKTAGICAGGLYLKPQAVSVFEIEEDFNINQVSPNDKLSVVVIVHHSKVTNQNGKINKNIARLMIDEGIKAITNSKTYQDAWKRIFPEHLSQEIIGIKVNSSNSQLPTHPEVAYSVADSLKDSGFKENYILLWDCYENNLKKSGYECNDKNFGYRCFGTSRWGIGYDNAIKVKIPSANTELPLSKILTQHSNYIINVPVLKNATPSAQSGFTAFAGVSLALKNAYGYIPLNDQFWQFRILTAIENMKAMHAHNCNPQIAELNASPVIRKKTRLSVCDAILGIYDGGPYGPPQWVENKIIISSDMVALDTCGLEIIERKRKEKGINSIVSQAGHIASASKLGLGNNNKEKIKQVYLNLG</sequence>
<evidence type="ECO:0000259" key="1">
    <source>
        <dbReference type="Pfam" id="PF04015"/>
    </source>
</evidence>
<dbReference type="Proteomes" id="UP000178526">
    <property type="component" value="Unassembled WGS sequence"/>
</dbReference>
<dbReference type="AlphaFoldDB" id="A0A1F7RIC4"/>
<protein>
    <recommendedName>
        <fullName evidence="1">DUF362 domain-containing protein</fullName>
    </recommendedName>
</protein>
<feature type="domain" description="DUF362" evidence="1">
    <location>
        <begin position="105"/>
        <end position="321"/>
    </location>
</feature>
<reference evidence="2 3" key="1">
    <citation type="journal article" date="2016" name="Nat. Commun.">
        <title>Thousands of microbial genomes shed light on interconnected biogeochemical processes in an aquifer system.</title>
        <authorList>
            <person name="Anantharaman K."/>
            <person name="Brown C.T."/>
            <person name="Hug L.A."/>
            <person name="Sharon I."/>
            <person name="Castelle C.J."/>
            <person name="Probst A.J."/>
            <person name="Thomas B.C."/>
            <person name="Singh A."/>
            <person name="Wilkins M.J."/>
            <person name="Karaoz U."/>
            <person name="Brodie E.L."/>
            <person name="Williams K.H."/>
            <person name="Hubbard S.S."/>
            <person name="Banfield J.F."/>
        </authorList>
    </citation>
    <scope>NUCLEOTIDE SEQUENCE [LARGE SCALE GENOMIC DNA]</scope>
</reference>
<accession>A0A1F7RIC4</accession>
<organism evidence="2 3">
    <name type="scientific">Candidatus Schekmanbacteria bacterium GWA2_38_11</name>
    <dbReference type="NCBI Taxonomy" id="1817876"/>
    <lineage>
        <taxon>Bacteria</taxon>
        <taxon>Candidatus Schekmaniibacteriota</taxon>
    </lineage>
</organism>
<name>A0A1F7RIC4_9BACT</name>
<dbReference type="InterPro" id="IPR007160">
    <property type="entry name" value="DUF362"/>
</dbReference>
<evidence type="ECO:0000313" key="2">
    <source>
        <dbReference type="EMBL" id="OGL40687.1"/>
    </source>
</evidence>
<dbReference type="EMBL" id="MGDB01000093">
    <property type="protein sequence ID" value="OGL40687.1"/>
    <property type="molecule type" value="Genomic_DNA"/>
</dbReference>
<dbReference type="Pfam" id="PF04015">
    <property type="entry name" value="DUF362"/>
    <property type="match status" value="1"/>
</dbReference>